<comment type="caution">
    <text evidence="1">The sequence shown here is derived from an EMBL/GenBank/DDBJ whole genome shotgun (WGS) entry which is preliminary data.</text>
</comment>
<sequence length="190" mass="21321">MSWELDPSFEASEYALFGPVLVILDRDDALCTLIFALRADFFGFAFKINVSSLSNSMSILRLGNPDFPETSSWIGNPSTTLKPTLGMVLRAISPGIPMAGIDIEFADNKLVLKSSHDAEKQADKSDEHDVVLSENKKYWSRERTPAYSREESDSPGGWMQTMLRRVTKMGELTIRIPKQESEQTRQISVN</sequence>
<accession>A0A1Y1ZB66</accession>
<name>A0A1Y1ZB66_9FUNG</name>
<dbReference type="AlphaFoldDB" id="A0A1Y1ZB66"/>
<evidence type="ECO:0000313" key="1">
    <source>
        <dbReference type="EMBL" id="ORY07508.1"/>
    </source>
</evidence>
<reference evidence="1 2" key="1">
    <citation type="submission" date="2016-07" db="EMBL/GenBank/DDBJ databases">
        <title>Pervasive Adenine N6-methylation of Active Genes in Fungi.</title>
        <authorList>
            <consortium name="DOE Joint Genome Institute"/>
            <person name="Mondo S.J."/>
            <person name="Dannebaum R.O."/>
            <person name="Kuo R.C."/>
            <person name="Labutti K."/>
            <person name="Haridas S."/>
            <person name="Kuo A."/>
            <person name="Salamov A."/>
            <person name="Ahrendt S.R."/>
            <person name="Lipzen A."/>
            <person name="Sullivan W."/>
            <person name="Andreopoulos W.B."/>
            <person name="Clum A."/>
            <person name="Lindquist E."/>
            <person name="Daum C."/>
            <person name="Ramamoorthy G.K."/>
            <person name="Gryganskyi A."/>
            <person name="Culley D."/>
            <person name="Magnuson J.K."/>
            <person name="James T.Y."/>
            <person name="O'Malley M.A."/>
            <person name="Stajich J.E."/>
            <person name="Spatafora J.W."/>
            <person name="Visel A."/>
            <person name="Grigoriev I.V."/>
        </authorList>
    </citation>
    <scope>NUCLEOTIDE SEQUENCE [LARGE SCALE GENOMIC DNA]</scope>
    <source>
        <strain evidence="1 2">CBS 931.73</strain>
    </source>
</reference>
<organism evidence="1 2">
    <name type="scientific">Basidiobolus meristosporus CBS 931.73</name>
    <dbReference type="NCBI Taxonomy" id="1314790"/>
    <lineage>
        <taxon>Eukaryota</taxon>
        <taxon>Fungi</taxon>
        <taxon>Fungi incertae sedis</taxon>
        <taxon>Zoopagomycota</taxon>
        <taxon>Entomophthoromycotina</taxon>
        <taxon>Basidiobolomycetes</taxon>
        <taxon>Basidiobolales</taxon>
        <taxon>Basidiobolaceae</taxon>
        <taxon>Basidiobolus</taxon>
    </lineage>
</organism>
<evidence type="ECO:0000313" key="2">
    <source>
        <dbReference type="Proteomes" id="UP000193498"/>
    </source>
</evidence>
<dbReference type="EMBL" id="MCFE01000008">
    <property type="protein sequence ID" value="ORY07508.1"/>
    <property type="molecule type" value="Genomic_DNA"/>
</dbReference>
<dbReference type="Proteomes" id="UP000193498">
    <property type="component" value="Unassembled WGS sequence"/>
</dbReference>
<protein>
    <recommendedName>
        <fullName evidence="3">SHSP domain-containing protein</fullName>
    </recommendedName>
</protein>
<keyword evidence="2" id="KW-1185">Reference proteome</keyword>
<dbReference type="InParanoid" id="A0A1Y1ZB66"/>
<dbReference type="InterPro" id="IPR008978">
    <property type="entry name" value="HSP20-like_chaperone"/>
</dbReference>
<evidence type="ECO:0008006" key="3">
    <source>
        <dbReference type="Google" id="ProtNLM"/>
    </source>
</evidence>
<proteinExistence type="predicted"/>
<dbReference type="Gene3D" id="2.60.40.790">
    <property type="match status" value="1"/>
</dbReference>
<gene>
    <name evidence="1" type="ORF">K493DRAFT_295518</name>
</gene>